<evidence type="ECO:0000313" key="2">
    <source>
        <dbReference type="Proteomes" id="UP000539265"/>
    </source>
</evidence>
<proteinExistence type="predicted"/>
<organism evidence="1 2">
    <name type="scientific">Mucilaginibacter gotjawali</name>
    <dbReference type="NCBI Taxonomy" id="1550579"/>
    <lineage>
        <taxon>Bacteria</taxon>
        <taxon>Pseudomonadati</taxon>
        <taxon>Bacteroidota</taxon>
        <taxon>Sphingobacteriia</taxon>
        <taxon>Sphingobacteriales</taxon>
        <taxon>Sphingobacteriaceae</taxon>
        <taxon>Mucilaginibacter</taxon>
    </lineage>
</organism>
<name>A0A839SFM6_9SPHI</name>
<reference evidence="1" key="1">
    <citation type="submission" date="2020-08" db="EMBL/GenBank/DDBJ databases">
        <title>Genomic Encyclopedia of Type Strains, Phase III (KMG-III): the genomes of soil and plant-associated and newly described type strains.</title>
        <authorList>
            <person name="Whitman W."/>
        </authorList>
    </citation>
    <scope>NUCLEOTIDE SEQUENCE [LARGE SCALE GENOMIC DNA]</scope>
    <source>
        <strain evidence="1">CECT 8628</strain>
    </source>
</reference>
<dbReference type="AlphaFoldDB" id="A0A839SFM6"/>
<dbReference type="EMBL" id="JACHWX010000006">
    <property type="protein sequence ID" value="MBB3056112.1"/>
    <property type="molecule type" value="Genomic_DNA"/>
</dbReference>
<protein>
    <submittedName>
        <fullName evidence="1">Uncharacterized protein</fullName>
    </submittedName>
</protein>
<accession>A0A839SFM6</accession>
<dbReference type="OrthoDB" id="799010at2"/>
<sequence length="91" mass="10500">MLKILAFYKFMFKFVYMDNDQCSVAFEIKYSGSLFFCEALLQAYSYRVYFNNRYMADMEYDAGAGWIQTNGTLLPAATIEEIGAHIDGQLD</sequence>
<gene>
    <name evidence="1" type="ORF">FHS11_002534</name>
</gene>
<comment type="caution">
    <text evidence="1">The sequence shown here is derived from an EMBL/GenBank/DDBJ whole genome shotgun (WGS) entry which is preliminary data.</text>
</comment>
<evidence type="ECO:0000313" key="1">
    <source>
        <dbReference type="EMBL" id="MBB3056112.1"/>
    </source>
</evidence>
<dbReference type="RefSeq" id="WP_096351153.1">
    <property type="nucleotide sequence ID" value="NZ_AP017313.1"/>
</dbReference>
<dbReference type="Proteomes" id="UP000539265">
    <property type="component" value="Unassembled WGS sequence"/>
</dbReference>
<keyword evidence="2" id="KW-1185">Reference proteome</keyword>